<feature type="region of interest" description="Disordered" evidence="1">
    <location>
        <begin position="210"/>
        <end position="246"/>
    </location>
</feature>
<evidence type="ECO:0000313" key="4">
    <source>
        <dbReference type="EMBL" id="OAN36967.1"/>
    </source>
</evidence>
<keyword evidence="2" id="KW-1133">Transmembrane helix</keyword>
<dbReference type="EMBL" id="LWCS01000031">
    <property type="protein sequence ID" value="OAN36967.1"/>
    <property type="molecule type" value="Genomic_DNA"/>
</dbReference>
<evidence type="ECO:0000313" key="5">
    <source>
        <dbReference type="Proteomes" id="UP000078396"/>
    </source>
</evidence>
<protein>
    <submittedName>
        <fullName evidence="4">Uncharacterized protein</fullName>
    </submittedName>
</protein>
<dbReference type="Proteomes" id="UP000078396">
    <property type="component" value="Unassembled WGS sequence"/>
</dbReference>
<feature type="signal peptide" evidence="3">
    <location>
        <begin position="1"/>
        <end position="30"/>
    </location>
</feature>
<keyword evidence="3" id="KW-0732">Signal</keyword>
<feature type="region of interest" description="Disordered" evidence="1">
    <location>
        <begin position="25"/>
        <end position="154"/>
    </location>
</feature>
<gene>
    <name evidence="4" type="ORF">A4X20_23815</name>
</gene>
<feature type="compositionally biased region" description="Basic and acidic residues" evidence="1">
    <location>
        <begin position="43"/>
        <end position="54"/>
    </location>
</feature>
<dbReference type="RefSeq" id="WP_064282779.1">
    <property type="nucleotide sequence ID" value="NZ_LWCS01000031.1"/>
</dbReference>
<evidence type="ECO:0000256" key="2">
    <source>
        <dbReference type="SAM" id="Phobius"/>
    </source>
</evidence>
<dbReference type="AlphaFoldDB" id="A0A178LTP4"/>
<name>A0A178LTP4_MYCIR</name>
<proteinExistence type="predicted"/>
<keyword evidence="2" id="KW-0812">Transmembrane</keyword>
<feature type="compositionally biased region" description="Pro residues" evidence="1">
    <location>
        <begin position="117"/>
        <end position="128"/>
    </location>
</feature>
<accession>A0A178LTP4</accession>
<sequence length="311" mass="30716">MGSRSRIATASCLVASGLWIGGLGAATAYADPGSTSSQDDAPSENRHTGKRDLSPRPGDGASEPGRPDGTPPDGDDPSPAPGDDDDPPGKAEDPVDEPEEQPRPPCCGKGDEDCWPWPWPRPDVPDVPPALEDDDSDRPPVSVPPNLPRAPVVGGPAGPDVLDILPGIEIASTDVRTAPVSVPVFVPAPAGAGTAVVPAAGPGAVPAVGGGPAAGNPPGAPAAPRQVGTSPPQARDPVPASAGSGAATPVPGARLGYGEYLRSAGIAQIAALALPGLAGILVLTGAGGLLGYRQAKAGRGVRSSGIARFMK</sequence>
<organism evidence="4 5">
    <name type="scientific">Mycolicibacterium iranicum</name>
    <name type="common">Mycobacterium iranicum</name>
    <dbReference type="NCBI Taxonomy" id="912594"/>
    <lineage>
        <taxon>Bacteria</taxon>
        <taxon>Bacillati</taxon>
        <taxon>Actinomycetota</taxon>
        <taxon>Actinomycetes</taxon>
        <taxon>Mycobacteriales</taxon>
        <taxon>Mycobacteriaceae</taxon>
        <taxon>Mycolicibacterium</taxon>
    </lineage>
</organism>
<feature type="transmembrane region" description="Helical" evidence="2">
    <location>
        <begin position="269"/>
        <end position="292"/>
    </location>
</feature>
<reference evidence="4 5" key="1">
    <citation type="submission" date="2016-04" db="EMBL/GenBank/DDBJ databases">
        <title>Draft Genome Sequences of Staphylococcus capitis Strain H36, S. capitis Strain H65, S. cohnii Strain H62, S. hominis Strain H69, Mycobacterium iranicum Strain H39, Plantibacter sp. Strain H53, Pseudomonas oryzihabitans Strain H72, and Microbacterium sp. Strain H83, isolated from residential settings.</title>
        <authorList>
            <person name="Lymperopoulou D."/>
            <person name="Adams R.I."/>
            <person name="Lindow S."/>
            <person name="Coil D.A."/>
            <person name="Jospin G."/>
            <person name="Eisen J.A."/>
        </authorList>
    </citation>
    <scope>NUCLEOTIDE SEQUENCE [LARGE SCALE GENOMIC DNA]</scope>
    <source>
        <strain evidence="4 5">H39</strain>
    </source>
</reference>
<evidence type="ECO:0000256" key="3">
    <source>
        <dbReference type="SAM" id="SignalP"/>
    </source>
</evidence>
<comment type="caution">
    <text evidence="4">The sequence shown here is derived from an EMBL/GenBank/DDBJ whole genome shotgun (WGS) entry which is preliminary data.</text>
</comment>
<keyword evidence="2" id="KW-0472">Membrane</keyword>
<feature type="chain" id="PRO_5008091403" evidence="3">
    <location>
        <begin position="31"/>
        <end position="311"/>
    </location>
</feature>
<evidence type="ECO:0000256" key="1">
    <source>
        <dbReference type="SAM" id="MobiDB-lite"/>
    </source>
</evidence>